<accession>A0A0J6C164</accession>
<evidence type="ECO:0000313" key="10">
    <source>
        <dbReference type="Proteomes" id="UP000053096"/>
    </source>
</evidence>
<evidence type="ECO:0000256" key="6">
    <source>
        <dbReference type="HAMAP-Rule" id="MF_01216"/>
    </source>
</evidence>
<dbReference type="Proteomes" id="UP000092950">
    <property type="component" value="Chromosome"/>
</dbReference>
<evidence type="ECO:0000256" key="5">
    <source>
        <dbReference type="ARBA" id="ARBA00048542"/>
    </source>
</evidence>
<dbReference type="KEGG" id="bpdz:BBN53_09350"/>
<keyword evidence="4 6" id="KW-0520">NAD</keyword>
<evidence type="ECO:0000259" key="7">
    <source>
        <dbReference type="Pfam" id="PF02525"/>
    </source>
</evidence>
<dbReference type="OrthoDB" id="9787136at2"/>
<comment type="function">
    <text evidence="6">Quinone reductase that provides resistance to thiol-specific stress caused by electrophilic quinones.</text>
</comment>
<evidence type="ECO:0000256" key="2">
    <source>
        <dbReference type="ARBA" id="ARBA00022643"/>
    </source>
</evidence>
<comment type="subunit">
    <text evidence="6">Homodimer.</text>
</comment>
<dbReference type="EMBL" id="CP016440">
    <property type="protein sequence ID" value="ANY16086.1"/>
    <property type="molecule type" value="Genomic_DNA"/>
</dbReference>
<comment type="function">
    <text evidence="6">Also exhibits azoreductase activity. Catalyzes the reductive cleavage of the azo bond in aromatic azo compounds to the corresponding amines.</text>
</comment>
<evidence type="ECO:0000313" key="8">
    <source>
        <dbReference type="EMBL" id="ANY16086.1"/>
    </source>
</evidence>
<evidence type="ECO:0000313" key="9">
    <source>
        <dbReference type="EMBL" id="CUJ10893.1"/>
    </source>
</evidence>
<dbReference type="InterPro" id="IPR029039">
    <property type="entry name" value="Flavoprotein-like_sf"/>
</dbReference>
<dbReference type="Proteomes" id="UP000053096">
    <property type="component" value="Unassembled WGS sequence"/>
</dbReference>
<dbReference type="SUPFAM" id="SSF52218">
    <property type="entry name" value="Flavoproteins"/>
    <property type="match status" value="1"/>
</dbReference>
<reference evidence="8 11" key="2">
    <citation type="submission" date="2016-07" db="EMBL/GenBank/DDBJ databases">
        <title>Complete genome sequences of Bordetella pseudohinzii.</title>
        <authorList>
            <person name="Spilker T."/>
            <person name="Darrah R."/>
            <person name="LiPuma J.J."/>
        </authorList>
    </citation>
    <scope>NUCLEOTIDE SEQUENCE [LARGE SCALE GENOMIC DNA]</scope>
    <source>
        <strain evidence="8 11">HI4681</strain>
    </source>
</reference>
<keyword evidence="3 6" id="KW-0560">Oxidoreductase</keyword>
<dbReference type="InterPro" id="IPR003680">
    <property type="entry name" value="Flavodoxin_fold"/>
</dbReference>
<dbReference type="GO" id="GO:0016655">
    <property type="term" value="F:oxidoreductase activity, acting on NAD(P)H, quinone or similar compound as acceptor"/>
    <property type="evidence" value="ECO:0007669"/>
    <property type="project" value="InterPro"/>
</dbReference>
<evidence type="ECO:0000313" key="11">
    <source>
        <dbReference type="Proteomes" id="UP000092950"/>
    </source>
</evidence>
<keyword evidence="2 6" id="KW-0288">FMN</keyword>
<reference evidence="9 10" key="1">
    <citation type="submission" date="2015-09" db="EMBL/GenBank/DDBJ databases">
        <authorList>
            <person name="Jackson K.R."/>
            <person name="Lunt B.L."/>
            <person name="Fisher J.N.B."/>
            <person name="Gardner A.V."/>
            <person name="Bailey M.E."/>
            <person name="Deus L.M."/>
            <person name="Earl A.S."/>
            <person name="Gibby P.D."/>
            <person name="Hartmann K.A."/>
            <person name="Liu J.E."/>
            <person name="Manci A.M."/>
            <person name="Nielsen D.A."/>
            <person name="Solomon M.B."/>
            <person name="Breakwell D.P."/>
            <person name="Burnett S.H."/>
            <person name="Grose J.H."/>
        </authorList>
    </citation>
    <scope>NUCLEOTIDE SEQUENCE [LARGE SCALE GENOMIC DNA]</scope>
    <source>
        <strain evidence="9 10">2789STDY5608636</strain>
    </source>
</reference>
<feature type="binding site" evidence="6">
    <location>
        <position position="10"/>
    </location>
    <ligand>
        <name>FMN</name>
        <dbReference type="ChEBI" id="CHEBI:58210"/>
    </ligand>
</feature>
<dbReference type="PANTHER" id="PTHR43741">
    <property type="entry name" value="FMN-DEPENDENT NADH-AZOREDUCTASE 1"/>
    <property type="match status" value="1"/>
</dbReference>
<evidence type="ECO:0000256" key="1">
    <source>
        <dbReference type="ARBA" id="ARBA00022630"/>
    </source>
</evidence>
<proteinExistence type="inferred from homology"/>
<feature type="domain" description="Flavodoxin-like fold" evidence="7">
    <location>
        <begin position="5"/>
        <end position="188"/>
    </location>
</feature>
<dbReference type="Gene3D" id="3.40.50.360">
    <property type="match status" value="1"/>
</dbReference>
<comment type="caution">
    <text evidence="6">Lacks conserved residue(s) required for the propagation of feature annotation.</text>
</comment>
<dbReference type="AlphaFoldDB" id="A0A0J6C164"/>
<dbReference type="GO" id="GO:0009055">
    <property type="term" value="F:electron transfer activity"/>
    <property type="evidence" value="ECO:0007669"/>
    <property type="project" value="UniProtKB-UniRule"/>
</dbReference>
<name>A0A0J6C164_9BORD</name>
<comment type="similarity">
    <text evidence="6">Belongs to the azoreductase type 1 family.</text>
</comment>
<comment type="cofactor">
    <cofactor evidence="6">
        <name>FMN</name>
        <dbReference type="ChEBI" id="CHEBI:58210"/>
    </cofactor>
    <text evidence="6">Binds 1 FMN per subunit.</text>
</comment>
<comment type="catalytic activity">
    <reaction evidence="5">
        <text>N,N-dimethyl-1,4-phenylenediamine + anthranilate + 2 NAD(+) = 2-(4-dimethylaminophenyl)diazenylbenzoate + 2 NADH + 2 H(+)</text>
        <dbReference type="Rhea" id="RHEA:55872"/>
        <dbReference type="ChEBI" id="CHEBI:15378"/>
        <dbReference type="ChEBI" id="CHEBI:15783"/>
        <dbReference type="ChEBI" id="CHEBI:16567"/>
        <dbReference type="ChEBI" id="CHEBI:57540"/>
        <dbReference type="ChEBI" id="CHEBI:57945"/>
        <dbReference type="ChEBI" id="CHEBI:71579"/>
        <dbReference type="EC" id="1.7.1.17"/>
    </reaction>
    <physiologicalReaction direction="right-to-left" evidence="5">
        <dbReference type="Rhea" id="RHEA:55874"/>
    </physiologicalReaction>
</comment>
<protein>
    <recommendedName>
        <fullName evidence="6">FMN dependent NADH:quinone oxidoreductase</fullName>
        <ecNumber evidence="6">1.6.5.-</ecNumber>
    </recommendedName>
    <alternativeName>
        <fullName evidence="6">Azo-dye reductase</fullName>
    </alternativeName>
    <alternativeName>
        <fullName evidence="6">FMN-dependent NADH-azo compound oxidoreductase</fullName>
    </alternativeName>
    <alternativeName>
        <fullName evidence="6">FMN-dependent NADH-azoreductase</fullName>
        <ecNumber evidence="6">1.7.1.17</ecNumber>
    </alternativeName>
</protein>
<dbReference type="GO" id="GO:0010181">
    <property type="term" value="F:FMN binding"/>
    <property type="evidence" value="ECO:0007669"/>
    <property type="project" value="UniProtKB-UniRule"/>
</dbReference>
<dbReference type="InterPro" id="IPR050104">
    <property type="entry name" value="FMN-dep_NADH:Q_OxRdtase_AzoR1"/>
</dbReference>
<comment type="catalytic activity">
    <reaction evidence="6">
        <text>2 a quinone + NADH + H(+) = 2 a 1,4-benzosemiquinone + NAD(+)</text>
        <dbReference type="Rhea" id="RHEA:65952"/>
        <dbReference type="ChEBI" id="CHEBI:15378"/>
        <dbReference type="ChEBI" id="CHEBI:57540"/>
        <dbReference type="ChEBI" id="CHEBI:57945"/>
        <dbReference type="ChEBI" id="CHEBI:132124"/>
        <dbReference type="ChEBI" id="CHEBI:134225"/>
    </reaction>
</comment>
<dbReference type="EC" id="1.6.5.-" evidence="6"/>
<dbReference type="RefSeq" id="WP_043208096.1">
    <property type="nucleotide sequence ID" value="NZ_CAJGUP010000211.1"/>
</dbReference>
<dbReference type="EMBL" id="CYTV01000015">
    <property type="protein sequence ID" value="CUJ10893.1"/>
    <property type="molecule type" value="Genomic_DNA"/>
</dbReference>
<accession>A0A0M7HKP8</accession>
<gene>
    <name evidence="6 9" type="primary">azoR</name>
    <name evidence="8" type="ORF">BBN53_09350</name>
    <name evidence="9" type="ORF">ERS370011_03801</name>
</gene>
<dbReference type="EC" id="1.7.1.17" evidence="6"/>
<sequence>MKQLYFLDCSPHREASLGVRQVRDMLAGPGAPRVRARSLAGRPLAPLTAHYAEGITSGAAHDDPAFALSEQLIGELEDSDALLISTPMHNFTVPAALKLWLDYVLRKDRSFTVTPEGKVGLLRDRPTLVLVRSGAPFLGSEARQPDFLTAYLRYALSILGIQDVRFVYLQGLRPRAEDLAQARQALAAFLHPAILTGELS</sequence>
<evidence type="ECO:0000256" key="4">
    <source>
        <dbReference type="ARBA" id="ARBA00023027"/>
    </source>
</evidence>
<organism evidence="9 10">
    <name type="scientific">Bordetella pseudohinzii</name>
    <dbReference type="NCBI Taxonomy" id="1331258"/>
    <lineage>
        <taxon>Bacteria</taxon>
        <taxon>Pseudomonadati</taxon>
        <taxon>Pseudomonadota</taxon>
        <taxon>Betaproteobacteria</taxon>
        <taxon>Burkholderiales</taxon>
        <taxon>Alcaligenaceae</taxon>
        <taxon>Bordetella</taxon>
    </lineage>
</organism>
<dbReference type="GO" id="GO:0016652">
    <property type="term" value="F:oxidoreductase activity, acting on NAD(P)H as acceptor"/>
    <property type="evidence" value="ECO:0007669"/>
    <property type="project" value="UniProtKB-UniRule"/>
</dbReference>
<evidence type="ECO:0000256" key="3">
    <source>
        <dbReference type="ARBA" id="ARBA00023002"/>
    </source>
</evidence>
<keyword evidence="1 6" id="KW-0285">Flavoprotein</keyword>
<dbReference type="HAMAP" id="MF_01216">
    <property type="entry name" value="Azoreductase_type1"/>
    <property type="match status" value="1"/>
</dbReference>
<dbReference type="Pfam" id="PF02525">
    <property type="entry name" value="Flavodoxin_2"/>
    <property type="match status" value="1"/>
</dbReference>
<dbReference type="InterPro" id="IPR023048">
    <property type="entry name" value="NADH:quinone_OxRdtase_FMN_depd"/>
</dbReference>
<keyword evidence="11" id="KW-1185">Reference proteome</keyword>
<dbReference type="PANTHER" id="PTHR43741:SF4">
    <property type="entry name" value="FMN-DEPENDENT NADH:QUINONE OXIDOREDUCTASE"/>
    <property type="match status" value="1"/>
</dbReference>